<dbReference type="InterPro" id="IPR036291">
    <property type="entry name" value="NAD(P)-bd_dom_sf"/>
</dbReference>
<evidence type="ECO:0000256" key="2">
    <source>
        <dbReference type="SAM" id="MobiDB-lite"/>
    </source>
</evidence>
<proteinExistence type="inferred from homology"/>
<evidence type="ECO:0000259" key="4">
    <source>
        <dbReference type="Pfam" id="PF02894"/>
    </source>
</evidence>
<dbReference type="EMBL" id="JAJNBZ010000002">
    <property type="protein sequence ID" value="MCE5168731.1"/>
    <property type="molecule type" value="Genomic_DNA"/>
</dbReference>
<dbReference type="PANTHER" id="PTHR43249:SF1">
    <property type="entry name" value="D-GLUCOSIDE 3-DEHYDROGENASE"/>
    <property type="match status" value="1"/>
</dbReference>
<feature type="domain" description="Gfo/Idh/MocA-like oxidoreductase N-terminal" evidence="3">
    <location>
        <begin position="9"/>
        <end position="126"/>
    </location>
</feature>
<dbReference type="InterPro" id="IPR052515">
    <property type="entry name" value="Gfo/Idh/MocA_Oxidoreductase"/>
</dbReference>
<feature type="region of interest" description="Disordered" evidence="2">
    <location>
        <begin position="278"/>
        <end position="299"/>
    </location>
</feature>
<dbReference type="SUPFAM" id="SSF55347">
    <property type="entry name" value="Glyceraldehyde-3-phosphate dehydrogenase-like, C-terminal domain"/>
    <property type="match status" value="1"/>
</dbReference>
<dbReference type="Pfam" id="PF01408">
    <property type="entry name" value="GFO_IDH_MocA"/>
    <property type="match status" value="1"/>
</dbReference>
<feature type="domain" description="Gfo/Idh/MocA-like oxidoreductase C-terminal" evidence="4">
    <location>
        <begin position="141"/>
        <end position="348"/>
    </location>
</feature>
<dbReference type="InterPro" id="IPR000683">
    <property type="entry name" value="Gfo/Idh/MocA-like_OxRdtase_N"/>
</dbReference>
<gene>
    <name evidence="5" type="ORF">LQV63_05320</name>
</gene>
<dbReference type="Gene3D" id="3.30.360.10">
    <property type="entry name" value="Dihydrodipicolinate Reductase, domain 2"/>
    <property type="match status" value="1"/>
</dbReference>
<evidence type="ECO:0000256" key="1">
    <source>
        <dbReference type="ARBA" id="ARBA00010928"/>
    </source>
</evidence>
<dbReference type="Pfam" id="PF02894">
    <property type="entry name" value="GFO_IDH_MocA_C"/>
    <property type="match status" value="1"/>
</dbReference>
<organism evidence="5 6">
    <name type="scientific">Paenibacillus profundus</name>
    <dbReference type="NCBI Taxonomy" id="1173085"/>
    <lineage>
        <taxon>Bacteria</taxon>
        <taxon>Bacillati</taxon>
        <taxon>Bacillota</taxon>
        <taxon>Bacilli</taxon>
        <taxon>Bacillales</taxon>
        <taxon>Paenibacillaceae</taxon>
        <taxon>Paenibacillus</taxon>
    </lineage>
</organism>
<accession>A0ABS8YA24</accession>
<reference evidence="5 6" key="1">
    <citation type="submission" date="2021-11" db="EMBL/GenBank/DDBJ databases">
        <title>Draft genome sequence of Paenibacillus profundus YoMME, a new Gram-positive bacteria with exoelectrogenic properties.</title>
        <authorList>
            <person name="Hubenova Y."/>
            <person name="Hubenova E."/>
            <person name="Manasiev Y."/>
            <person name="Peykov S."/>
            <person name="Mitov M."/>
        </authorList>
    </citation>
    <scope>NUCLEOTIDE SEQUENCE [LARGE SCALE GENOMIC DNA]</scope>
    <source>
        <strain evidence="5 6">YoMME</strain>
    </source>
</reference>
<dbReference type="PANTHER" id="PTHR43249">
    <property type="entry name" value="UDP-N-ACETYL-2-AMINO-2-DEOXY-D-GLUCURONATE OXIDASE"/>
    <property type="match status" value="1"/>
</dbReference>
<protein>
    <submittedName>
        <fullName evidence="5">Gfo/Idh/MocA family oxidoreductase</fullName>
    </submittedName>
</protein>
<dbReference type="InterPro" id="IPR004104">
    <property type="entry name" value="Gfo/Idh/MocA-like_OxRdtase_C"/>
</dbReference>
<comment type="caution">
    <text evidence="5">The sequence shown here is derived from an EMBL/GenBank/DDBJ whole genome shotgun (WGS) entry which is preliminary data.</text>
</comment>
<dbReference type="Proteomes" id="UP001199916">
    <property type="component" value="Unassembled WGS sequence"/>
</dbReference>
<name>A0ABS8YA24_9BACL</name>
<dbReference type="SUPFAM" id="SSF51735">
    <property type="entry name" value="NAD(P)-binding Rossmann-fold domains"/>
    <property type="match status" value="1"/>
</dbReference>
<comment type="similarity">
    <text evidence="1">Belongs to the Gfo/Idh/MocA family.</text>
</comment>
<evidence type="ECO:0000313" key="5">
    <source>
        <dbReference type="EMBL" id="MCE5168731.1"/>
    </source>
</evidence>
<dbReference type="Gene3D" id="3.40.50.720">
    <property type="entry name" value="NAD(P)-binding Rossmann-like Domain"/>
    <property type="match status" value="1"/>
</dbReference>
<keyword evidence="6" id="KW-1185">Reference proteome</keyword>
<sequence>MTYSNERKLRFGIIGAGVIMSSHVEGIRNNGDEAEVAAVCDVDIDKARNAAEKYDIPLAAADMDELLKRGDIDVVSICLPSGLHAEAAIAAAQAGKHVLCEKPIDVTLEKIDRMIAASRQYGVKLGTVYQRRMMPAAIAAREAIAAGKLGRMVLGDAYMKYFRSPEYYKSAGWRATWELDGGGALMNQGIHGIDLVQWMMGDIESVFAYAAPLVRDIPVEDTAVVAVKYKSGAFGIIQGATSVNPAQDTRFELHGDLGTIAFGDGGIAAWTYPGSEEDMPQLGAEAKQSPGSDPRSLSADGHTLLVRDLIESIREDREPAVPGEEARKAVALILAIYESARTGKEVRLG</sequence>
<evidence type="ECO:0000259" key="3">
    <source>
        <dbReference type="Pfam" id="PF01408"/>
    </source>
</evidence>
<evidence type="ECO:0000313" key="6">
    <source>
        <dbReference type="Proteomes" id="UP001199916"/>
    </source>
</evidence>